<keyword evidence="2" id="KW-1185">Reference proteome</keyword>
<name>A0A1T4N4E8_9FIRM</name>
<organism evidence="1 2">
    <name type="scientific">Garciella nitratireducens DSM 15102</name>
    <dbReference type="NCBI Taxonomy" id="1121911"/>
    <lineage>
        <taxon>Bacteria</taxon>
        <taxon>Bacillati</taxon>
        <taxon>Bacillota</taxon>
        <taxon>Clostridia</taxon>
        <taxon>Eubacteriales</taxon>
        <taxon>Eubacteriaceae</taxon>
        <taxon>Garciella</taxon>
    </lineage>
</organism>
<sequence>MHLIFCARCVVVAILLFGTQSPEVLAIIEGVFVEDPVMLIFIKIANNMKGWFESE</sequence>
<accession>A0A1T4N4E8</accession>
<dbReference type="EMBL" id="FUWV01000009">
    <property type="protein sequence ID" value="SJZ73996.1"/>
    <property type="molecule type" value="Genomic_DNA"/>
</dbReference>
<gene>
    <name evidence="1" type="ORF">SAMN02745973_01549</name>
</gene>
<reference evidence="1 2" key="1">
    <citation type="submission" date="2017-02" db="EMBL/GenBank/DDBJ databases">
        <authorList>
            <person name="Peterson S.W."/>
        </authorList>
    </citation>
    <scope>NUCLEOTIDE SEQUENCE [LARGE SCALE GENOMIC DNA]</scope>
    <source>
        <strain evidence="1 2">DSM 15102</strain>
    </source>
</reference>
<evidence type="ECO:0000313" key="2">
    <source>
        <dbReference type="Proteomes" id="UP000196365"/>
    </source>
</evidence>
<dbReference type="AlphaFoldDB" id="A0A1T4N4E8"/>
<dbReference type="Proteomes" id="UP000196365">
    <property type="component" value="Unassembled WGS sequence"/>
</dbReference>
<evidence type="ECO:0000313" key="1">
    <source>
        <dbReference type="EMBL" id="SJZ73996.1"/>
    </source>
</evidence>
<protein>
    <submittedName>
        <fullName evidence="1">Arsenite transporter, ACR3 family</fullName>
    </submittedName>
</protein>
<proteinExistence type="predicted"/>